<reference evidence="8 9" key="1">
    <citation type="submission" date="2019-02" db="EMBL/GenBank/DDBJ databases">
        <title>Prokaryotic population dynamics and viral predation in marine succession experiment using metagenomics: the confinement effect.</title>
        <authorList>
            <person name="Haro-Moreno J.M."/>
            <person name="Rodriguez-Valera F."/>
            <person name="Lopez-Perez M."/>
        </authorList>
    </citation>
    <scope>NUCLEOTIDE SEQUENCE [LARGE SCALE GENOMIC DNA]</scope>
    <source>
        <strain evidence="8">MED-G159</strain>
    </source>
</reference>
<evidence type="ECO:0000256" key="1">
    <source>
        <dbReference type="ARBA" id="ARBA00001933"/>
    </source>
</evidence>
<comment type="subunit">
    <text evidence="7">Homodimer.</text>
</comment>
<comment type="caution">
    <text evidence="8">The sequence shown here is derived from an EMBL/GenBank/DDBJ whole genome shotgun (WGS) entry which is preliminary data.</text>
</comment>
<dbReference type="InterPro" id="IPR004639">
    <property type="entry name" value="4pyrrol_synth_GluAld_NH2Trfase"/>
</dbReference>
<organism evidence="8 9">
    <name type="scientific">SAR86 cluster bacterium</name>
    <dbReference type="NCBI Taxonomy" id="2030880"/>
    <lineage>
        <taxon>Bacteria</taxon>
        <taxon>Pseudomonadati</taxon>
        <taxon>Pseudomonadota</taxon>
        <taxon>Gammaproteobacteria</taxon>
        <taxon>SAR86 cluster</taxon>
    </lineage>
</organism>
<dbReference type="GO" id="GO:0042286">
    <property type="term" value="F:glutamate-1-semialdehyde 2,1-aminomutase activity"/>
    <property type="evidence" value="ECO:0007669"/>
    <property type="project" value="UniProtKB-UniRule"/>
</dbReference>
<feature type="modified residue" description="N6-(pyridoxal phosphate)lysine" evidence="7">
    <location>
        <position position="267"/>
    </location>
</feature>
<evidence type="ECO:0000256" key="3">
    <source>
        <dbReference type="ARBA" id="ARBA00008981"/>
    </source>
</evidence>
<dbReference type="EC" id="5.4.3.8" evidence="7"/>
<dbReference type="NCBIfam" id="TIGR00713">
    <property type="entry name" value="hemL"/>
    <property type="match status" value="1"/>
</dbReference>
<dbReference type="Gene3D" id="3.90.1150.10">
    <property type="entry name" value="Aspartate Aminotransferase, domain 1"/>
    <property type="match status" value="1"/>
</dbReference>
<accession>A0A520MXU5</accession>
<keyword evidence="4 7" id="KW-0663">Pyridoxal phosphate</keyword>
<dbReference type="InterPro" id="IPR005814">
    <property type="entry name" value="Aminotrans_3"/>
</dbReference>
<comment type="catalytic activity">
    <reaction evidence="7">
        <text>(S)-4-amino-5-oxopentanoate = 5-aminolevulinate</text>
        <dbReference type="Rhea" id="RHEA:14265"/>
        <dbReference type="ChEBI" id="CHEBI:57501"/>
        <dbReference type="ChEBI" id="CHEBI:356416"/>
        <dbReference type="EC" id="5.4.3.8"/>
    </reaction>
</comment>
<dbReference type="CDD" id="cd00610">
    <property type="entry name" value="OAT_like"/>
    <property type="match status" value="1"/>
</dbReference>
<keyword evidence="6 7" id="KW-0627">Porphyrin biosynthesis</keyword>
<dbReference type="GO" id="GO:0030170">
    <property type="term" value="F:pyridoxal phosphate binding"/>
    <property type="evidence" value="ECO:0007669"/>
    <property type="project" value="InterPro"/>
</dbReference>
<comment type="cofactor">
    <cofactor evidence="1 7">
        <name>pyridoxal 5'-phosphate</name>
        <dbReference type="ChEBI" id="CHEBI:597326"/>
    </cofactor>
</comment>
<dbReference type="Pfam" id="PF00202">
    <property type="entry name" value="Aminotran_3"/>
    <property type="match status" value="1"/>
</dbReference>
<dbReference type="InterPro" id="IPR015421">
    <property type="entry name" value="PyrdxlP-dep_Trfase_major"/>
</dbReference>
<dbReference type="EMBL" id="SHBE01000007">
    <property type="protein sequence ID" value="RZO26038.1"/>
    <property type="molecule type" value="Genomic_DNA"/>
</dbReference>
<name>A0A520MXU5_9GAMM</name>
<dbReference type="UniPathway" id="UPA00251">
    <property type="reaction ID" value="UER00317"/>
</dbReference>
<evidence type="ECO:0000256" key="5">
    <source>
        <dbReference type="ARBA" id="ARBA00023235"/>
    </source>
</evidence>
<evidence type="ECO:0000256" key="2">
    <source>
        <dbReference type="ARBA" id="ARBA00004819"/>
    </source>
</evidence>
<dbReference type="InterPro" id="IPR049704">
    <property type="entry name" value="Aminotrans_3_PPA_site"/>
</dbReference>
<proteinExistence type="inferred from homology"/>
<dbReference type="PROSITE" id="PS00600">
    <property type="entry name" value="AA_TRANSFER_CLASS_3"/>
    <property type="match status" value="1"/>
</dbReference>
<evidence type="ECO:0000313" key="9">
    <source>
        <dbReference type="Proteomes" id="UP000315825"/>
    </source>
</evidence>
<dbReference type="FunFam" id="3.40.640.10:FF:000021">
    <property type="entry name" value="Glutamate-1-semialdehyde 2,1-aminomutase"/>
    <property type="match status" value="1"/>
</dbReference>
<gene>
    <name evidence="7 8" type="primary">hemL</name>
    <name evidence="8" type="ORF">EVA92_04015</name>
</gene>
<dbReference type="PANTHER" id="PTHR43713:SF3">
    <property type="entry name" value="GLUTAMATE-1-SEMIALDEHYDE 2,1-AMINOMUTASE 1, CHLOROPLASTIC-RELATED"/>
    <property type="match status" value="1"/>
</dbReference>
<dbReference type="SUPFAM" id="SSF53383">
    <property type="entry name" value="PLP-dependent transferases"/>
    <property type="match status" value="1"/>
</dbReference>
<protein>
    <recommendedName>
        <fullName evidence="7">Glutamate-1-semialdehyde 2,1-aminomutase</fullName>
        <shortName evidence="7">GSA</shortName>
        <ecNumber evidence="7">5.4.3.8</ecNumber>
    </recommendedName>
    <alternativeName>
        <fullName evidence="7">Glutamate-1-semialdehyde aminotransferase</fullName>
        <shortName evidence="7">GSA-AT</shortName>
    </alternativeName>
</protein>
<dbReference type="GO" id="GO:0005737">
    <property type="term" value="C:cytoplasm"/>
    <property type="evidence" value="ECO:0007669"/>
    <property type="project" value="UniProtKB-SubCell"/>
</dbReference>
<dbReference type="AlphaFoldDB" id="A0A520MXU5"/>
<dbReference type="PANTHER" id="PTHR43713">
    <property type="entry name" value="GLUTAMATE-1-SEMIALDEHYDE 2,1-AMINOMUTASE"/>
    <property type="match status" value="1"/>
</dbReference>
<sequence length="427" mass="46754">MKTKNSEALFKKSKEHIAGGVNSPVRAFKSVGGTPIFFRKSRDCYIYDEDGNKYLDFVGSWGPMVLGHSNKKIIDAIKKQASKAISFGAPTKNELEIAKIIKSYFPSMEKIRMVNSGTEATMSCIRLARGFTNKSKIIKFIGCYHGHVDSLLVKAGSGLATLGIPDSPGIPEELSKLTITLPYNNQEALKKAFIDHGNDIAAVIIEPIAGNMGFIESERKFLESISKFAHKHKSLVIYDEVMTGFRVARGGAQELYGIVPDLTALGKIVGGGLPVGVYGGKKKIMNEISPDGPIYQAGTLSGNPIAVSAGTALLKQLKNKSMYSELEKMGSLFLGKLAELADKNNIPFSYNIKGGMFGFFFSKSLPNNFEDVNNTDLDLFRKFFQGMLHEKIYLPPSAFESCFLSTKHSEEVLLKAARSAEKVFKSI</sequence>
<dbReference type="Gene3D" id="3.40.640.10">
    <property type="entry name" value="Type I PLP-dependent aspartate aminotransferase-like (Major domain)"/>
    <property type="match status" value="1"/>
</dbReference>
<dbReference type="GO" id="GO:0006782">
    <property type="term" value="P:protoporphyrinogen IX biosynthetic process"/>
    <property type="evidence" value="ECO:0007669"/>
    <property type="project" value="UniProtKB-UniRule"/>
</dbReference>
<comment type="subcellular location">
    <subcellularLocation>
        <location evidence="7">Cytoplasm</location>
    </subcellularLocation>
</comment>
<dbReference type="InterPro" id="IPR015422">
    <property type="entry name" value="PyrdxlP-dep_Trfase_small"/>
</dbReference>
<evidence type="ECO:0000256" key="4">
    <source>
        <dbReference type="ARBA" id="ARBA00022898"/>
    </source>
</evidence>
<evidence type="ECO:0000256" key="7">
    <source>
        <dbReference type="HAMAP-Rule" id="MF_00375"/>
    </source>
</evidence>
<dbReference type="HAMAP" id="MF_00375">
    <property type="entry name" value="HemL_aminotrans_3"/>
    <property type="match status" value="1"/>
</dbReference>
<dbReference type="GO" id="GO:0008483">
    <property type="term" value="F:transaminase activity"/>
    <property type="evidence" value="ECO:0007669"/>
    <property type="project" value="InterPro"/>
</dbReference>
<evidence type="ECO:0000256" key="6">
    <source>
        <dbReference type="ARBA" id="ARBA00023244"/>
    </source>
</evidence>
<dbReference type="Proteomes" id="UP000315825">
    <property type="component" value="Unassembled WGS sequence"/>
</dbReference>
<comment type="pathway">
    <text evidence="2">Porphyrin-containing compound metabolism; protoporphyrin-IX biosynthesis; 5-aminolevulinate from L-glutamyl-tRNA(Glu): step 2/2.</text>
</comment>
<keyword evidence="5 7" id="KW-0413">Isomerase</keyword>
<evidence type="ECO:0000313" key="8">
    <source>
        <dbReference type="EMBL" id="RZO26038.1"/>
    </source>
</evidence>
<dbReference type="InterPro" id="IPR015424">
    <property type="entry name" value="PyrdxlP-dep_Trfase"/>
</dbReference>
<dbReference type="NCBIfam" id="NF000818">
    <property type="entry name" value="PRK00062.1"/>
    <property type="match status" value="1"/>
</dbReference>
<comment type="similarity">
    <text evidence="3 7">Belongs to the class-III pyridoxal-phosphate-dependent aminotransferase family. HemL subfamily.</text>
</comment>
<keyword evidence="7" id="KW-0963">Cytoplasm</keyword>